<dbReference type="SUPFAM" id="SSF109854">
    <property type="entry name" value="DinB/YfiT-like putative metalloenzymes"/>
    <property type="match status" value="1"/>
</dbReference>
<dbReference type="Pfam" id="PF12867">
    <property type="entry name" value="DinB_2"/>
    <property type="match status" value="1"/>
</dbReference>
<evidence type="ECO:0000313" key="3">
    <source>
        <dbReference type="Proteomes" id="UP000321533"/>
    </source>
</evidence>
<evidence type="ECO:0000313" key="2">
    <source>
        <dbReference type="EMBL" id="QEC66306.1"/>
    </source>
</evidence>
<gene>
    <name evidence="2" type="ORF">FRZ67_02910</name>
</gene>
<dbReference type="EMBL" id="CP042435">
    <property type="protein sequence ID" value="QEC66306.1"/>
    <property type="molecule type" value="Genomic_DNA"/>
</dbReference>
<proteinExistence type="predicted"/>
<dbReference type="KEGG" id="pgin:FRZ67_02910"/>
<dbReference type="Gene3D" id="1.20.120.450">
    <property type="entry name" value="dinb family like domain"/>
    <property type="match status" value="1"/>
</dbReference>
<protein>
    <submittedName>
        <fullName evidence="2">DinB family protein</fullName>
    </submittedName>
</protein>
<dbReference type="InterPro" id="IPR024775">
    <property type="entry name" value="DinB-like"/>
</dbReference>
<organism evidence="2 3">
    <name type="scientific">Panacibacter ginsenosidivorans</name>
    <dbReference type="NCBI Taxonomy" id="1813871"/>
    <lineage>
        <taxon>Bacteria</taxon>
        <taxon>Pseudomonadati</taxon>
        <taxon>Bacteroidota</taxon>
        <taxon>Chitinophagia</taxon>
        <taxon>Chitinophagales</taxon>
        <taxon>Chitinophagaceae</taxon>
        <taxon>Panacibacter</taxon>
    </lineage>
</organism>
<dbReference type="InterPro" id="IPR034660">
    <property type="entry name" value="DinB/YfiT-like"/>
</dbReference>
<dbReference type="RefSeq" id="WP_147188106.1">
    <property type="nucleotide sequence ID" value="NZ_CP042435.1"/>
</dbReference>
<sequence>MSRPAAADSAEFYHRYINYTQGDSVKEIIANHSKEIYDFYNSLPEEKVNYAYAEGKWTIKQLLQHVIDAERIFTYRALRIARKDKTPLPGFDENAYAENDGSVNRTSQSLKDEFNAVRTATDFLLNSFSETQLNERGTASDKSITANALCFIIYGHLLHHKLILEERYL</sequence>
<name>A0A5B8V6N1_9BACT</name>
<evidence type="ECO:0000259" key="1">
    <source>
        <dbReference type="Pfam" id="PF12867"/>
    </source>
</evidence>
<reference evidence="2 3" key="1">
    <citation type="journal article" date="2016" name="Int. J. Syst. Evol. Microbiol.">
        <title>Panacibacter ginsenosidivorans gen. nov., sp. nov., with ginsenoside converting activity isolated from soil of a ginseng field.</title>
        <authorList>
            <person name="Siddiqi M.Z."/>
            <person name="Muhammad Shafi S."/>
            <person name="Choi K.D."/>
            <person name="Im W.T."/>
        </authorList>
    </citation>
    <scope>NUCLEOTIDE SEQUENCE [LARGE SCALE GENOMIC DNA]</scope>
    <source>
        <strain evidence="2 3">Gsoil1550</strain>
    </source>
</reference>
<feature type="domain" description="DinB-like" evidence="1">
    <location>
        <begin position="40"/>
        <end position="161"/>
    </location>
</feature>
<dbReference type="Proteomes" id="UP000321533">
    <property type="component" value="Chromosome"/>
</dbReference>
<keyword evidence="3" id="KW-1185">Reference proteome</keyword>
<accession>A0A5B8V6N1</accession>
<dbReference type="AlphaFoldDB" id="A0A5B8V6N1"/>
<dbReference type="OrthoDB" id="9793216at2"/>